<dbReference type="EMBL" id="FNVU01000007">
    <property type="protein sequence ID" value="SEG64109.1"/>
    <property type="molecule type" value="Genomic_DNA"/>
</dbReference>
<evidence type="ECO:0000259" key="2">
    <source>
        <dbReference type="Pfam" id="PF13452"/>
    </source>
</evidence>
<protein>
    <recommendedName>
        <fullName evidence="1">UPF0336 protein SAMN05216223_107223</fullName>
    </recommendedName>
</protein>
<evidence type="ECO:0000256" key="1">
    <source>
        <dbReference type="HAMAP-Rule" id="MF_00799"/>
    </source>
</evidence>
<dbReference type="CDD" id="cd03441">
    <property type="entry name" value="R_hydratase_like"/>
    <property type="match status" value="1"/>
</dbReference>
<dbReference type="Proteomes" id="UP000236754">
    <property type="component" value="Unassembled WGS sequence"/>
</dbReference>
<dbReference type="InterPro" id="IPR039569">
    <property type="entry name" value="FAS1-like_DH_region"/>
</dbReference>
<dbReference type="HAMAP" id="MF_00799">
    <property type="entry name" value="UPF0336"/>
    <property type="match status" value="1"/>
</dbReference>
<dbReference type="RefSeq" id="WP_103886942.1">
    <property type="nucleotide sequence ID" value="NZ_FNVU01000007.1"/>
</dbReference>
<dbReference type="PANTHER" id="PTHR43437:SF3">
    <property type="entry name" value="HYDROXYACYL-THIOESTER DEHYDRATASE TYPE 2, MITOCHONDRIAL"/>
    <property type="match status" value="1"/>
</dbReference>
<reference evidence="3 4" key="1">
    <citation type="submission" date="2016-10" db="EMBL/GenBank/DDBJ databases">
        <authorList>
            <person name="de Groot N.N."/>
        </authorList>
    </citation>
    <scope>NUCLEOTIDE SEQUENCE [LARGE SCALE GENOMIC DNA]</scope>
    <source>
        <strain evidence="3 4">CGMCC 4.2023</strain>
    </source>
</reference>
<evidence type="ECO:0000313" key="3">
    <source>
        <dbReference type="EMBL" id="SEG64109.1"/>
    </source>
</evidence>
<dbReference type="GO" id="GO:0006633">
    <property type="term" value="P:fatty acid biosynthetic process"/>
    <property type="evidence" value="ECO:0007669"/>
    <property type="project" value="TreeGrafter"/>
</dbReference>
<sequence length="160" mass="16931">MALDPSFVGRSYPPGAVYEVGREKIREFAEAIGDPNPAYVDPDAAKALGHSDVIAPPTFAFAISYKAASLVISDPELGLDYSRVVHGDQKFAYSRPVRAGDRLAVTSTIESVKSLAGNDIVQIRGEVHDASGEHVVTAWTKLVSRAADTAESGNDTNGDA</sequence>
<dbReference type="Pfam" id="PF13452">
    <property type="entry name" value="FAS1_DH_region"/>
    <property type="match status" value="1"/>
</dbReference>
<gene>
    <name evidence="3" type="ORF">SAMN05216223_107223</name>
</gene>
<evidence type="ECO:0000313" key="4">
    <source>
        <dbReference type="Proteomes" id="UP000236754"/>
    </source>
</evidence>
<keyword evidence="4" id="KW-1185">Reference proteome</keyword>
<dbReference type="AlphaFoldDB" id="A0A1H6BTV0"/>
<accession>A0A1H6BTV0</accession>
<dbReference type="GO" id="GO:0019171">
    <property type="term" value="F:(3R)-hydroxyacyl-[acyl-carrier-protein] dehydratase activity"/>
    <property type="evidence" value="ECO:0007669"/>
    <property type="project" value="TreeGrafter"/>
</dbReference>
<dbReference type="Gene3D" id="3.10.129.10">
    <property type="entry name" value="Hotdog Thioesterase"/>
    <property type="match status" value="1"/>
</dbReference>
<name>A0A1H6BTV0_9ACTN</name>
<proteinExistence type="inferred from homology"/>
<dbReference type="PANTHER" id="PTHR43437">
    <property type="entry name" value="HYDROXYACYL-THIOESTER DEHYDRATASE TYPE 2, MITOCHONDRIAL-RELATED"/>
    <property type="match status" value="1"/>
</dbReference>
<dbReference type="SUPFAM" id="SSF54637">
    <property type="entry name" value="Thioesterase/thiol ester dehydrase-isomerase"/>
    <property type="match status" value="1"/>
</dbReference>
<feature type="domain" description="FAS1-like dehydratase" evidence="2">
    <location>
        <begin position="6"/>
        <end position="137"/>
    </location>
</feature>
<dbReference type="InterPro" id="IPR050965">
    <property type="entry name" value="UPF0336/Enoyl-CoA_hydratase"/>
</dbReference>
<dbReference type="OrthoDB" id="5415111at2"/>
<organism evidence="3 4">
    <name type="scientific">Actinacidiphila yanglinensis</name>
    <dbReference type="NCBI Taxonomy" id="310779"/>
    <lineage>
        <taxon>Bacteria</taxon>
        <taxon>Bacillati</taxon>
        <taxon>Actinomycetota</taxon>
        <taxon>Actinomycetes</taxon>
        <taxon>Kitasatosporales</taxon>
        <taxon>Streptomycetaceae</taxon>
        <taxon>Actinacidiphila</taxon>
    </lineage>
</organism>
<dbReference type="PIRSF" id="PIRSF018072">
    <property type="entry name" value="UCP018072"/>
    <property type="match status" value="1"/>
</dbReference>
<dbReference type="InterPro" id="IPR016709">
    <property type="entry name" value="HadA-like"/>
</dbReference>
<comment type="similarity">
    <text evidence="1">Belongs to the UPF0336 family.</text>
</comment>
<dbReference type="InterPro" id="IPR029069">
    <property type="entry name" value="HotDog_dom_sf"/>
</dbReference>